<reference evidence="3" key="1">
    <citation type="journal article" date="2019" name="Int. J. Syst. Evol. Microbiol.">
        <title>The Global Catalogue of Microorganisms (GCM) 10K type strain sequencing project: providing services to taxonomists for standard genome sequencing and annotation.</title>
        <authorList>
            <consortium name="The Broad Institute Genomics Platform"/>
            <consortium name="The Broad Institute Genome Sequencing Center for Infectious Disease"/>
            <person name="Wu L."/>
            <person name="Ma J."/>
        </authorList>
    </citation>
    <scope>NUCLEOTIDE SEQUENCE [LARGE SCALE GENOMIC DNA]</scope>
    <source>
        <strain evidence="3">DFY41</strain>
    </source>
</reference>
<keyword evidence="1" id="KW-0472">Membrane</keyword>
<feature type="transmembrane region" description="Helical" evidence="1">
    <location>
        <begin position="12"/>
        <end position="34"/>
    </location>
</feature>
<organism evidence="2 3">
    <name type="scientific">Nocardioides taihuensis</name>
    <dbReference type="NCBI Taxonomy" id="1835606"/>
    <lineage>
        <taxon>Bacteria</taxon>
        <taxon>Bacillati</taxon>
        <taxon>Actinomycetota</taxon>
        <taxon>Actinomycetes</taxon>
        <taxon>Propionibacteriales</taxon>
        <taxon>Nocardioidaceae</taxon>
        <taxon>Nocardioides</taxon>
    </lineage>
</organism>
<dbReference type="Proteomes" id="UP001596087">
    <property type="component" value="Unassembled WGS sequence"/>
</dbReference>
<dbReference type="RefSeq" id="WP_378589426.1">
    <property type="nucleotide sequence ID" value="NZ_JBHSKD010000008.1"/>
</dbReference>
<feature type="transmembrane region" description="Helical" evidence="1">
    <location>
        <begin position="58"/>
        <end position="82"/>
    </location>
</feature>
<accession>A0ABW0BHX3</accession>
<comment type="caution">
    <text evidence="2">The sequence shown here is derived from an EMBL/GenBank/DDBJ whole genome shotgun (WGS) entry which is preliminary data.</text>
</comment>
<evidence type="ECO:0000313" key="3">
    <source>
        <dbReference type="Proteomes" id="UP001596087"/>
    </source>
</evidence>
<feature type="transmembrane region" description="Helical" evidence="1">
    <location>
        <begin position="299"/>
        <end position="319"/>
    </location>
</feature>
<feature type="transmembrane region" description="Helical" evidence="1">
    <location>
        <begin position="216"/>
        <end position="249"/>
    </location>
</feature>
<keyword evidence="1" id="KW-0812">Transmembrane</keyword>
<evidence type="ECO:0008006" key="4">
    <source>
        <dbReference type="Google" id="ProtNLM"/>
    </source>
</evidence>
<evidence type="ECO:0000256" key="1">
    <source>
        <dbReference type="SAM" id="Phobius"/>
    </source>
</evidence>
<proteinExistence type="predicted"/>
<gene>
    <name evidence="2" type="ORF">ACFPGP_09165</name>
</gene>
<evidence type="ECO:0000313" key="2">
    <source>
        <dbReference type="EMBL" id="MFC5176840.1"/>
    </source>
</evidence>
<feature type="transmembrane region" description="Helical" evidence="1">
    <location>
        <begin position="339"/>
        <end position="362"/>
    </location>
</feature>
<keyword evidence="3" id="KW-1185">Reference proteome</keyword>
<dbReference type="EMBL" id="JBHSKD010000008">
    <property type="protein sequence ID" value="MFC5176840.1"/>
    <property type="molecule type" value="Genomic_DNA"/>
</dbReference>
<protein>
    <recommendedName>
        <fullName evidence="4">Glycosyltransferase RgtA/B/C/D-like domain-containing protein</fullName>
    </recommendedName>
</protein>
<sequence length="445" mass="47409">MDDRPGEPRARAPWVGLAVGAVLVLLAATLPRLLDWPVTARSSPEHAAEPLHGLWDPIWFGPGTLPTLVLAVLGCVYAVPLAARLPWRWLLVAAFATALAWMLSLALVDGTVGISRALAHPYEYLGTARSVTDVGAMLHEYVARIDADHPDNWPTHVAGHPPLAVLFFIGLVRIGLGGDLAAGLVVVVLAATTAPAVLVTLRALGAEPVARRAAPFLVLGPAAVFMAVSADALFGAVAAWGLAALALAATRRDGWWVARAVLAGLLLGACVMLSYGLPLLGLLALAVLHLAGRWRPLPVAAAVALAVVLGFAWAGFAWWDAYPALDQRYWRGLAKLRPASYWLWGNLAALLLSAGLLLAAGVGQLLALRRRAEPVVRWLVGAAAASVLLADASRMSKAEVERIWLPFVPWLLLSVALLSERWRRWGLVLQVATAVVIETLLYTTW</sequence>
<keyword evidence="1" id="KW-1133">Transmembrane helix</keyword>
<feature type="transmembrane region" description="Helical" evidence="1">
    <location>
        <begin position="261"/>
        <end position="287"/>
    </location>
</feature>
<feature type="transmembrane region" description="Helical" evidence="1">
    <location>
        <begin position="180"/>
        <end position="204"/>
    </location>
</feature>
<name>A0ABW0BHX3_9ACTN</name>
<feature type="transmembrane region" description="Helical" evidence="1">
    <location>
        <begin position="89"/>
        <end position="108"/>
    </location>
</feature>